<dbReference type="Proteomes" id="UP001500936">
    <property type="component" value="Unassembled WGS sequence"/>
</dbReference>
<name>A0ABP8JWQ6_9BACT</name>
<evidence type="ECO:0000313" key="3">
    <source>
        <dbReference type="Proteomes" id="UP001500936"/>
    </source>
</evidence>
<feature type="transmembrane region" description="Helical" evidence="1">
    <location>
        <begin position="238"/>
        <end position="258"/>
    </location>
</feature>
<feature type="transmembrane region" description="Helical" evidence="1">
    <location>
        <begin position="57"/>
        <end position="81"/>
    </location>
</feature>
<keyword evidence="1" id="KW-0472">Membrane</keyword>
<sequence length="263" mass="30061">MNQNFDLRRFGLLVLLHLSEHLKTYLMGIAVLFGVWIVMLAPSTARATHFTEGLYRYHGIVFSFLFGGGGAWFASEAFRTVSTPVRGIPHLMLPASHLEKYLLGFLMLLLFVPVFIGVFYTVEGICFAIINSRLPVAEPHYQLLNLAGPAIPFDLRYLSWSAPSLFLLGSIYFAKVPFVKTSVVAFLIYFFLVFLNEFLILEVFPTREHYGTTPFAEVYFLQSGRRYDLELTGLSRQLIYAVLLLTVPALWFTAYIRFKEKEL</sequence>
<feature type="transmembrane region" description="Helical" evidence="1">
    <location>
        <begin position="25"/>
        <end position="45"/>
    </location>
</feature>
<evidence type="ECO:0000313" key="2">
    <source>
        <dbReference type="EMBL" id="GAA4397203.1"/>
    </source>
</evidence>
<evidence type="ECO:0008006" key="4">
    <source>
        <dbReference type="Google" id="ProtNLM"/>
    </source>
</evidence>
<accession>A0ABP8JWQ6</accession>
<organism evidence="2 3">
    <name type="scientific">Nibrella viscosa</name>
    <dbReference type="NCBI Taxonomy" id="1084524"/>
    <lineage>
        <taxon>Bacteria</taxon>
        <taxon>Pseudomonadati</taxon>
        <taxon>Bacteroidota</taxon>
        <taxon>Cytophagia</taxon>
        <taxon>Cytophagales</taxon>
        <taxon>Spirosomataceae</taxon>
        <taxon>Nibrella</taxon>
    </lineage>
</organism>
<gene>
    <name evidence="2" type="ORF">GCM10023187_06290</name>
</gene>
<dbReference type="EMBL" id="BAABHB010000001">
    <property type="protein sequence ID" value="GAA4397203.1"/>
    <property type="molecule type" value="Genomic_DNA"/>
</dbReference>
<feature type="transmembrane region" description="Helical" evidence="1">
    <location>
        <begin position="102"/>
        <end position="130"/>
    </location>
</feature>
<keyword evidence="3" id="KW-1185">Reference proteome</keyword>
<dbReference type="RefSeq" id="WP_345263863.1">
    <property type="nucleotide sequence ID" value="NZ_BAABHB010000001.1"/>
</dbReference>
<evidence type="ECO:0000256" key="1">
    <source>
        <dbReference type="SAM" id="Phobius"/>
    </source>
</evidence>
<keyword evidence="1" id="KW-0812">Transmembrane</keyword>
<feature type="transmembrane region" description="Helical" evidence="1">
    <location>
        <begin position="186"/>
        <end position="204"/>
    </location>
</feature>
<keyword evidence="1" id="KW-1133">Transmembrane helix</keyword>
<protein>
    <recommendedName>
        <fullName evidence="4">ABC-2 type transport system permease protein</fullName>
    </recommendedName>
</protein>
<proteinExistence type="predicted"/>
<reference evidence="3" key="1">
    <citation type="journal article" date="2019" name="Int. J. Syst. Evol. Microbiol.">
        <title>The Global Catalogue of Microorganisms (GCM) 10K type strain sequencing project: providing services to taxonomists for standard genome sequencing and annotation.</title>
        <authorList>
            <consortium name="The Broad Institute Genomics Platform"/>
            <consortium name="The Broad Institute Genome Sequencing Center for Infectious Disease"/>
            <person name="Wu L."/>
            <person name="Ma J."/>
        </authorList>
    </citation>
    <scope>NUCLEOTIDE SEQUENCE [LARGE SCALE GENOMIC DNA]</scope>
    <source>
        <strain evidence="3">JCM 17925</strain>
    </source>
</reference>
<comment type="caution">
    <text evidence="2">The sequence shown here is derived from an EMBL/GenBank/DDBJ whole genome shotgun (WGS) entry which is preliminary data.</text>
</comment>